<evidence type="ECO:0000256" key="3">
    <source>
        <dbReference type="ARBA" id="ARBA00008277"/>
    </source>
</evidence>
<keyword evidence="13" id="KW-0325">Glycoprotein</keyword>
<dbReference type="InterPro" id="IPR007266">
    <property type="entry name" value="Ero1"/>
</dbReference>
<keyword evidence="10" id="KW-0560">Oxidoreductase</keyword>
<comment type="subcellular location">
    <subcellularLocation>
        <location evidence="2">Endoplasmic reticulum membrane</location>
        <topology evidence="2">Peripheral membrane protein</topology>
        <orientation evidence="2">Lumenal side</orientation>
    </subcellularLocation>
</comment>
<sequence length="693" mass="76662">MKRRRIVANAVSRRDVPAEGGTEARSDRAACGGTGRSGRSGAERCAAPCAAPPALGGGAEMASGGALLRALGFAALLLPAVPRGSPGSAERRCFCQVTGHLDDCTCDVETIDAFNNYKLFPRLNQLLESDYFRYYKVNLKKPCPFWNDNSHCGIRDCAVKPCPSDEVPDGIRSASYKYSEEANSRAEECEEANRLGAVDESLSKETQQAVLQWTWHDDSSDSFCEADDILSPDAEYVDLLLNPERYTGYKGPDAWKIWNSIYEENCFKPQNVKRPLASGRADDGGQTFYKWLKGVCIEKRAFYRLISGLHASINIHLSARYLLQDTWSEKKWGPNVTEFQQRFDEVVTRGEGPRRLKNLYFLYLIELRALSKVLPFFERPGFQLYTGNQSHDAEIKNLLLEVLHLAKSFPLHFDENSFFAGNKKEAAKLKEEVRLHFKNISKIMDCVGCFKCRLWGKLQTQGWHGVGNAVLKAISLSHARSGAQGLALLGAGMGWLLVAHSHSTGAGMPATQSHPQPYCAQWGSWGGWGTDPHTSHSVQPDIASPGKSTQMSSEIKLLCTGLEKENPPSVGKAFRPGPSWDFGGFFGALDLSVVLLLFFFSPACWSCWERWKRVVMQERQQCGQEGAQSRSIFSPAVRLLTAAEMVPSGAGTQLPEGDPKCRAGSGEPHWGCAMVMVRDLGLRDSRESTTHRL</sequence>
<keyword evidence="6" id="KW-0732">Signal</keyword>
<dbReference type="OrthoDB" id="269384at2759"/>
<keyword evidence="8" id="KW-0274">FAD</keyword>
<evidence type="ECO:0000256" key="1">
    <source>
        <dbReference type="ARBA" id="ARBA00001974"/>
    </source>
</evidence>
<accession>A0A803XSG6</accession>
<evidence type="ECO:0000256" key="5">
    <source>
        <dbReference type="ARBA" id="ARBA00022630"/>
    </source>
</evidence>
<evidence type="ECO:0000256" key="10">
    <source>
        <dbReference type="ARBA" id="ARBA00023002"/>
    </source>
</evidence>
<dbReference type="GO" id="GO:0015035">
    <property type="term" value="F:protein-disulfide reductase activity"/>
    <property type="evidence" value="ECO:0007669"/>
    <property type="project" value="InterPro"/>
</dbReference>
<evidence type="ECO:0000256" key="19">
    <source>
        <dbReference type="SAM" id="Phobius"/>
    </source>
</evidence>
<evidence type="ECO:0000256" key="11">
    <source>
        <dbReference type="ARBA" id="ARBA00023136"/>
    </source>
</evidence>
<dbReference type="Ensembl" id="ENSMGAT00000033999.1">
    <property type="protein sequence ID" value="ENSMGAP00000022462.1"/>
    <property type="gene ID" value="ENSMGAG00000013801.3"/>
</dbReference>
<keyword evidence="21" id="KW-1185">Reference proteome</keyword>
<evidence type="ECO:0000256" key="2">
    <source>
        <dbReference type="ARBA" id="ARBA00004367"/>
    </source>
</evidence>
<dbReference type="GO" id="GO:0071949">
    <property type="term" value="F:FAD binding"/>
    <property type="evidence" value="ECO:0007669"/>
    <property type="project" value="InterPro"/>
</dbReference>
<evidence type="ECO:0000256" key="7">
    <source>
        <dbReference type="ARBA" id="ARBA00022824"/>
    </source>
</evidence>
<keyword evidence="19" id="KW-0812">Transmembrane</keyword>
<dbReference type="GeneTree" id="ENSGT00390000007753"/>
<feature type="compositionally biased region" description="Basic and acidic residues" evidence="18">
    <location>
        <begin position="12"/>
        <end position="28"/>
    </location>
</feature>
<keyword evidence="7" id="KW-0256">Endoplasmic reticulum</keyword>
<evidence type="ECO:0000256" key="12">
    <source>
        <dbReference type="ARBA" id="ARBA00023157"/>
    </source>
</evidence>
<protein>
    <recommendedName>
        <fullName evidence="15">ERO1-like protein alpha</fullName>
    </recommendedName>
    <alternativeName>
        <fullName evidence="16">Endoplasmic reticulum oxidoreductase alpha</fullName>
    </alternativeName>
    <alternativeName>
        <fullName evidence="17">Oxidoreductin-1-L-alpha</fullName>
    </alternativeName>
</protein>
<feature type="transmembrane region" description="Helical" evidence="19">
    <location>
        <begin position="582"/>
        <end position="608"/>
    </location>
</feature>
<evidence type="ECO:0000256" key="6">
    <source>
        <dbReference type="ARBA" id="ARBA00022729"/>
    </source>
</evidence>
<feature type="region of interest" description="Disordered" evidence="18">
    <location>
        <begin position="1"/>
        <end position="43"/>
    </location>
</feature>
<dbReference type="PANTHER" id="PTHR12613:SF1">
    <property type="entry name" value="ERO1-LIKE PROTEIN ALPHA"/>
    <property type="match status" value="1"/>
</dbReference>
<evidence type="ECO:0000256" key="13">
    <source>
        <dbReference type="ARBA" id="ARBA00023180"/>
    </source>
</evidence>
<comment type="cofactor">
    <cofactor evidence="1">
        <name>FAD</name>
        <dbReference type="ChEBI" id="CHEBI:57692"/>
    </cofactor>
</comment>
<keyword evidence="5" id="KW-0285">Flavoprotein</keyword>
<keyword evidence="11 19" id="KW-0472">Membrane</keyword>
<organism evidence="20 21">
    <name type="scientific">Meleagris gallopavo</name>
    <name type="common">Wild turkey</name>
    <dbReference type="NCBI Taxonomy" id="9103"/>
    <lineage>
        <taxon>Eukaryota</taxon>
        <taxon>Metazoa</taxon>
        <taxon>Chordata</taxon>
        <taxon>Craniata</taxon>
        <taxon>Vertebrata</taxon>
        <taxon>Euteleostomi</taxon>
        <taxon>Archelosauria</taxon>
        <taxon>Archosauria</taxon>
        <taxon>Dinosauria</taxon>
        <taxon>Saurischia</taxon>
        <taxon>Theropoda</taxon>
        <taxon>Coelurosauria</taxon>
        <taxon>Aves</taxon>
        <taxon>Neognathae</taxon>
        <taxon>Galloanserae</taxon>
        <taxon>Galliformes</taxon>
        <taxon>Phasianidae</taxon>
        <taxon>Meleagridinae</taxon>
        <taxon>Meleagris</taxon>
    </lineage>
</organism>
<evidence type="ECO:0000313" key="20">
    <source>
        <dbReference type="Ensembl" id="ENSMGAP00000022462.1"/>
    </source>
</evidence>
<dbReference type="SUPFAM" id="SSF110019">
    <property type="entry name" value="ERO1-like"/>
    <property type="match status" value="1"/>
</dbReference>
<dbReference type="InParanoid" id="A0A803XSG6"/>
<comment type="similarity">
    <text evidence="3">Belongs to the EROs family.</text>
</comment>
<dbReference type="GO" id="GO:0034975">
    <property type="term" value="P:protein folding in endoplasmic reticulum"/>
    <property type="evidence" value="ECO:0007669"/>
    <property type="project" value="InterPro"/>
</dbReference>
<evidence type="ECO:0000256" key="9">
    <source>
        <dbReference type="ARBA" id="ARBA00022982"/>
    </source>
</evidence>
<gene>
    <name evidence="20" type="primary">ERO1A</name>
</gene>
<keyword evidence="14" id="KW-0676">Redox-active center</keyword>
<proteinExistence type="inferred from homology"/>
<evidence type="ECO:0000313" key="21">
    <source>
        <dbReference type="Proteomes" id="UP000001645"/>
    </source>
</evidence>
<evidence type="ECO:0000256" key="15">
    <source>
        <dbReference type="ARBA" id="ARBA00040786"/>
    </source>
</evidence>
<dbReference type="Bgee" id="ENSMGAG00000013801">
    <property type="expression patterns" value="Expressed in cecal tonsil and 17 other cell types or tissues"/>
</dbReference>
<reference evidence="20" key="2">
    <citation type="submission" date="2025-08" db="UniProtKB">
        <authorList>
            <consortium name="Ensembl"/>
        </authorList>
    </citation>
    <scope>IDENTIFICATION</scope>
</reference>
<dbReference type="Pfam" id="PF04137">
    <property type="entry name" value="ERO1"/>
    <property type="match status" value="1"/>
</dbReference>
<dbReference type="PANTHER" id="PTHR12613">
    <property type="entry name" value="ERO1-RELATED"/>
    <property type="match status" value="1"/>
</dbReference>
<keyword evidence="9" id="KW-0249">Electron transport</keyword>
<keyword evidence="19" id="KW-1133">Transmembrane helix</keyword>
<evidence type="ECO:0000256" key="4">
    <source>
        <dbReference type="ARBA" id="ARBA00022448"/>
    </source>
</evidence>
<name>A0A803XSG6_MELGA</name>
<evidence type="ECO:0000256" key="16">
    <source>
        <dbReference type="ARBA" id="ARBA00041899"/>
    </source>
</evidence>
<dbReference type="GO" id="GO:0016972">
    <property type="term" value="F:thiol oxidase activity"/>
    <property type="evidence" value="ECO:0007669"/>
    <property type="project" value="InterPro"/>
</dbReference>
<evidence type="ECO:0000256" key="8">
    <source>
        <dbReference type="ARBA" id="ARBA00022827"/>
    </source>
</evidence>
<evidence type="ECO:0000256" key="18">
    <source>
        <dbReference type="SAM" id="MobiDB-lite"/>
    </source>
</evidence>
<dbReference type="AlphaFoldDB" id="A0A803XSG6"/>
<keyword evidence="4" id="KW-0813">Transport</keyword>
<dbReference type="GO" id="GO:0005789">
    <property type="term" value="C:endoplasmic reticulum membrane"/>
    <property type="evidence" value="ECO:0007669"/>
    <property type="project" value="UniProtKB-SubCell"/>
</dbReference>
<evidence type="ECO:0000256" key="14">
    <source>
        <dbReference type="ARBA" id="ARBA00023284"/>
    </source>
</evidence>
<reference evidence="20 21" key="1">
    <citation type="journal article" date="2010" name="PLoS Biol.">
        <title>Multi-platform next-generation sequencing of the domestic turkey (Meleagris gallopavo): genome assembly and analysis.</title>
        <authorList>
            <person name="Dalloul R.A."/>
            <person name="Long J.A."/>
            <person name="Zimin A.V."/>
            <person name="Aslam L."/>
            <person name="Beal K."/>
            <person name="Blomberg L.A."/>
            <person name="Bouffard P."/>
            <person name="Burt D.W."/>
            <person name="Crasta O."/>
            <person name="Crooijmans R.P."/>
            <person name="Cooper K."/>
            <person name="Coulombe R.A."/>
            <person name="De S."/>
            <person name="Delany M.E."/>
            <person name="Dodgson J.B."/>
            <person name="Dong J.J."/>
            <person name="Evans C."/>
            <person name="Frederickson K.M."/>
            <person name="Flicek P."/>
            <person name="Florea L."/>
            <person name="Folkerts O."/>
            <person name="Groenen M.A."/>
            <person name="Harkins T.T."/>
            <person name="Herrero J."/>
            <person name="Hoffmann S."/>
            <person name="Megens H.J."/>
            <person name="Jiang A."/>
            <person name="de Jong P."/>
            <person name="Kaiser P."/>
            <person name="Kim H."/>
            <person name="Kim K.W."/>
            <person name="Kim S."/>
            <person name="Langenberger D."/>
            <person name="Lee M.K."/>
            <person name="Lee T."/>
            <person name="Mane S."/>
            <person name="Marcais G."/>
            <person name="Marz M."/>
            <person name="McElroy A.P."/>
            <person name="Modise T."/>
            <person name="Nefedov M."/>
            <person name="Notredame C."/>
            <person name="Paton I.R."/>
            <person name="Payne W.S."/>
            <person name="Pertea G."/>
            <person name="Prickett D."/>
            <person name="Puiu D."/>
            <person name="Qioa D."/>
            <person name="Raineri E."/>
            <person name="Ruffier M."/>
            <person name="Salzberg S.L."/>
            <person name="Schatz M.C."/>
            <person name="Scheuring C."/>
            <person name="Schmidt C.J."/>
            <person name="Schroeder S."/>
            <person name="Searle S.M."/>
            <person name="Smith E.J."/>
            <person name="Smith J."/>
            <person name="Sonstegard T.S."/>
            <person name="Stadler P.F."/>
            <person name="Tafer H."/>
            <person name="Tu Z.J."/>
            <person name="Van Tassell C.P."/>
            <person name="Vilella A.J."/>
            <person name="Williams K.P."/>
            <person name="Yorke J.A."/>
            <person name="Zhang L."/>
            <person name="Zhang H.B."/>
            <person name="Zhang X."/>
            <person name="Zhang Y."/>
            <person name="Reed K.M."/>
        </authorList>
    </citation>
    <scope>NUCLEOTIDE SEQUENCE [LARGE SCALE GENOMIC DNA]</scope>
</reference>
<evidence type="ECO:0000256" key="17">
    <source>
        <dbReference type="ARBA" id="ARBA00042500"/>
    </source>
</evidence>
<dbReference type="InterPro" id="IPR037192">
    <property type="entry name" value="ERO1-like_sf"/>
</dbReference>
<keyword evidence="12" id="KW-1015">Disulfide bond</keyword>
<reference evidence="20" key="3">
    <citation type="submission" date="2025-09" db="UniProtKB">
        <authorList>
            <consortium name="Ensembl"/>
        </authorList>
    </citation>
    <scope>IDENTIFICATION</scope>
</reference>
<dbReference type="Proteomes" id="UP000001645">
    <property type="component" value="Chromosome 5"/>
</dbReference>